<feature type="compositionally biased region" description="Basic residues" evidence="1">
    <location>
        <begin position="67"/>
        <end position="81"/>
    </location>
</feature>
<organism evidence="2 3">
    <name type="scientific">Choiromyces venosus 120613-1</name>
    <dbReference type="NCBI Taxonomy" id="1336337"/>
    <lineage>
        <taxon>Eukaryota</taxon>
        <taxon>Fungi</taxon>
        <taxon>Dikarya</taxon>
        <taxon>Ascomycota</taxon>
        <taxon>Pezizomycotina</taxon>
        <taxon>Pezizomycetes</taxon>
        <taxon>Pezizales</taxon>
        <taxon>Tuberaceae</taxon>
        <taxon>Choiromyces</taxon>
    </lineage>
</organism>
<proteinExistence type="predicted"/>
<feature type="region of interest" description="Disordered" evidence="1">
    <location>
        <begin position="59"/>
        <end position="99"/>
    </location>
</feature>
<feature type="region of interest" description="Disordered" evidence="1">
    <location>
        <begin position="1"/>
        <end position="35"/>
    </location>
</feature>
<evidence type="ECO:0000256" key="1">
    <source>
        <dbReference type="SAM" id="MobiDB-lite"/>
    </source>
</evidence>
<dbReference type="EMBL" id="ML120405">
    <property type="protein sequence ID" value="RPA97385.1"/>
    <property type="molecule type" value="Genomic_DNA"/>
</dbReference>
<gene>
    <name evidence="2" type="ORF">L873DRAFT_1130684</name>
</gene>
<keyword evidence="3" id="KW-1185">Reference proteome</keyword>
<dbReference type="AlphaFoldDB" id="A0A3N4JGJ0"/>
<evidence type="ECO:0000313" key="3">
    <source>
        <dbReference type="Proteomes" id="UP000276215"/>
    </source>
</evidence>
<protein>
    <submittedName>
        <fullName evidence="2">Uncharacterized protein</fullName>
    </submittedName>
</protein>
<name>A0A3N4JGJ0_9PEZI</name>
<reference evidence="2 3" key="1">
    <citation type="journal article" date="2018" name="Nat. Ecol. Evol.">
        <title>Pezizomycetes genomes reveal the molecular basis of ectomycorrhizal truffle lifestyle.</title>
        <authorList>
            <person name="Murat C."/>
            <person name="Payen T."/>
            <person name="Noel B."/>
            <person name="Kuo A."/>
            <person name="Morin E."/>
            <person name="Chen J."/>
            <person name="Kohler A."/>
            <person name="Krizsan K."/>
            <person name="Balestrini R."/>
            <person name="Da Silva C."/>
            <person name="Montanini B."/>
            <person name="Hainaut M."/>
            <person name="Levati E."/>
            <person name="Barry K.W."/>
            <person name="Belfiori B."/>
            <person name="Cichocki N."/>
            <person name="Clum A."/>
            <person name="Dockter R.B."/>
            <person name="Fauchery L."/>
            <person name="Guy J."/>
            <person name="Iotti M."/>
            <person name="Le Tacon F."/>
            <person name="Lindquist E.A."/>
            <person name="Lipzen A."/>
            <person name="Malagnac F."/>
            <person name="Mello A."/>
            <person name="Molinier V."/>
            <person name="Miyauchi S."/>
            <person name="Poulain J."/>
            <person name="Riccioni C."/>
            <person name="Rubini A."/>
            <person name="Sitrit Y."/>
            <person name="Splivallo R."/>
            <person name="Traeger S."/>
            <person name="Wang M."/>
            <person name="Zifcakova L."/>
            <person name="Wipf D."/>
            <person name="Zambonelli A."/>
            <person name="Paolocci F."/>
            <person name="Nowrousian M."/>
            <person name="Ottonello S."/>
            <person name="Baldrian P."/>
            <person name="Spatafora J.W."/>
            <person name="Henrissat B."/>
            <person name="Nagy L.G."/>
            <person name="Aury J.M."/>
            <person name="Wincker P."/>
            <person name="Grigoriev I.V."/>
            <person name="Bonfante P."/>
            <person name="Martin F.M."/>
        </authorList>
    </citation>
    <scope>NUCLEOTIDE SEQUENCE [LARGE SCALE GENOMIC DNA]</scope>
    <source>
        <strain evidence="2 3">120613-1</strain>
    </source>
</reference>
<dbReference type="Proteomes" id="UP000276215">
    <property type="component" value="Unassembled WGS sequence"/>
</dbReference>
<sequence>MKNLKRKKKKRKEKKEKKRQTPPGSNPLPTPTNHPRRPLCLFFCSLCKSNNLFTLSTFINIKDNPRPRKKEKKRKEKGGKRNRNEYDQRNRNKIKMKKKFGIIQILRTSNKKKNQHRTKRTRQNKGVEVKEEEVYMAMYIDPYNRIDR</sequence>
<feature type="compositionally biased region" description="Basic residues" evidence="1">
    <location>
        <begin position="1"/>
        <end position="20"/>
    </location>
</feature>
<evidence type="ECO:0000313" key="2">
    <source>
        <dbReference type="EMBL" id="RPA97385.1"/>
    </source>
</evidence>
<accession>A0A3N4JGJ0</accession>